<dbReference type="GO" id="GO:0043005">
    <property type="term" value="C:neuron projection"/>
    <property type="evidence" value="ECO:0007669"/>
    <property type="project" value="UniProtKB-ARBA"/>
</dbReference>
<dbReference type="CTD" id="36382029"/>
<evidence type="ECO:0000256" key="16">
    <source>
        <dbReference type="SAM" id="Coils"/>
    </source>
</evidence>
<dbReference type="Gene3D" id="3.30.70.1230">
    <property type="entry name" value="Nucleotide cyclase"/>
    <property type="match status" value="1"/>
</dbReference>
<dbReference type="eggNOG" id="KOG3770">
    <property type="taxonomic scope" value="Eukaryota"/>
</dbReference>
<dbReference type="WormBase" id="SRAE_2000430600">
    <property type="protein sequence ID" value="SRP11719"/>
    <property type="gene ID" value="WBGene00264536"/>
</dbReference>
<dbReference type="GO" id="GO:0007168">
    <property type="term" value="P:receptor guanylyl cyclase signaling pathway"/>
    <property type="evidence" value="ECO:0007669"/>
    <property type="project" value="TreeGrafter"/>
</dbReference>
<gene>
    <name evidence="20 22 23" type="ORF">SRAE_2000430600</name>
</gene>
<evidence type="ECO:0000256" key="12">
    <source>
        <dbReference type="ARBA" id="ARBA00023239"/>
    </source>
</evidence>
<comment type="subcellular location">
    <subcellularLocation>
        <location evidence="2">Membrane</location>
        <topology evidence="2">Single-pass type I membrane protein</topology>
    </subcellularLocation>
</comment>
<organism evidence="20">
    <name type="scientific">Strongyloides ratti</name>
    <name type="common">Parasitic roundworm</name>
    <dbReference type="NCBI Taxonomy" id="34506"/>
    <lineage>
        <taxon>Eukaryota</taxon>
        <taxon>Metazoa</taxon>
        <taxon>Ecdysozoa</taxon>
        <taxon>Nematoda</taxon>
        <taxon>Chromadorea</taxon>
        <taxon>Rhabditida</taxon>
        <taxon>Tylenchina</taxon>
        <taxon>Panagrolaimomorpha</taxon>
        <taxon>Strongyloidoidea</taxon>
        <taxon>Strongyloididae</taxon>
        <taxon>Strongyloides</taxon>
    </lineage>
</organism>
<evidence type="ECO:0000256" key="4">
    <source>
        <dbReference type="ARBA" id="ARBA00022692"/>
    </source>
</evidence>
<evidence type="ECO:0000256" key="13">
    <source>
        <dbReference type="ARBA" id="ARBA00023293"/>
    </source>
</evidence>
<evidence type="ECO:0000256" key="11">
    <source>
        <dbReference type="ARBA" id="ARBA00023180"/>
    </source>
</evidence>
<dbReference type="EMBL" id="LN609529">
    <property type="protein sequence ID" value="CEF69659.1"/>
    <property type="molecule type" value="Genomic_DNA"/>
</dbReference>
<evidence type="ECO:0000256" key="15">
    <source>
        <dbReference type="RuleBase" id="RU003431"/>
    </source>
</evidence>
<dbReference type="InterPro" id="IPR050401">
    <property type="entry name" value="Cyclic_nucleotide_synthase"/>
</dbReference>
<dbReference type="OrthoDB" id="1890790at2759"/>
<dbReference type="InterPro" id="IPR000719">
    <property type="entry name" value="Prot_kinase_dom"/>
</dbReference>
<comment type="similarity">
    <text evidence="14">Belongs to the adenylyl cyclase class-4/guanylyl cyclase family.</text>
</comment>
<evidence type="ECO:0000256" key="9">
    <source>
        <dbReference type="ARBA" id="ARBA00023136"/>
    </source>
</evidence>
<dbReference type="GO" id="GO:0035556">
    <property type="term" value="P:intracellular signal transduction"/>
    <property type="evidence" value="ECO:0007669"/>
    <property type="project" value="InterPro"/>
</dbReference>
<dbReference type="STRING" id="34506.A0A090LNB0"/>
<reference evidence="22" key="2">
    <citation type="submission" date="2020-12" db="UniProtKB">
        <authorList>
            <consortium name="WormBaseParasite"/>
        </authorList>
    </citation>
    <scope>IDENTIFICATION</scope>
</reference>
<dbReference type="Gene3D" id="3.40.50.2300">
    <property type="match status" value="2"/>
</dbReference>
<dbReference type="EC" id="4.6.1.2" evidence="3 15"/>
<evidence type="ECO:0000313" key="20">
    <source>
        <dbReference type="EMBL" id="CEF69659.1"/>
    </source>
</evidence>
<dbReference type="GO" id="GO:0009266">
    <property type="term" value="P:response to temperature stimulus"/>
    <property type="evidence" value="ECO:0007669"/>
    <property type="project" value="UniProtKB-ARBA"/>
</dbReference>
<dbReference type="AlphaFoldDB" id="A0A090LNB0"/>
<dbReference type="GO" id="GO:0005525">
    <property type="term" value="F:GTP binding"/>
    <property type="evidence" value="ECO:0007669"/>
    <property type="project" value="UniProtKB-KW"/>
</dbReference>
<evidence type="ECO:0000256" key="8">
    <source>
        <dbReference type="ARBA" id="ARBA00023134"/>
    </source>
</evidence>
<keyword evidence="5" id="KW-0547">Nucleotide-binding</keyword>
<dbReference type="GO" id="GO:0009582">
    <property type="term" value="P:detection of abiotic stimulus"/>
    <property type="evidence" value="ECO:0007669"/>
    <property type="project" value="UniProtKB-ARBA"/>
</dbReference>
<dbReference type="GO" id="GO:0005524">
    <property type="term" value="F:ATP binding"/>
    <property type="evidence" value="ECO:0007669"/>
    <property type="project" value="InterPro"/>
</dbReference>
<keyword evidence="21" id="KW-1185">Reference proteome</keyword>
<dbReference type="eggNOG" id="KOG1023">
    <property type="taxonomic scope" value="Eukaryota"/>
</dbReference>
<dbReference type="OMA" id="FSLMHDL"/>
<dbReference type="CDD" id="cd06352">
    <property type="entry name" value="PBP1_NPR_GC-like"/>
    <property type="match status" value="1"/>
</dbReference>
<keyword evidence="4" id="KW-0812">Transmembrane</keyword>
<dbReference type="FunFam" id="3.30.70.1230:FF:000035">
    <property type="entry name" value="Guanylate cyclase"/>
    <property type="match status" value="1"/>
</dbReference>
<evidence type="ECO:0000256" key="17">
    <source>
        <dbReference type="SAM" id="SignalP"/>
    </source>
</evidence>
<keyword evidence="8" id="KW-0342">GTP-binding</keyword>
<dbReference type="eggNOG" id="KOG3867">
    <property type="taxonomic scope" value="Eukaryota"/>
</dbReference>
<dbReference type="SMART" id="SM00044">
    <property type="entry name" value="CYCc"/>
    <property type="match status" value="1"/>
</dbReference>
<keyword evidence="10" id="KW-0675">Receptor</keyword>
<dbReference type="GO" id="GO:0004672">
    <property type="term" value="F:protein kinase activity"/>
    <property type="evidence" value="ECO:0007669"/>
    <property type="project" value="InterPro"/>
</dbReference>
<feature type="domain" description="Guanylate cyclase" evidence="19">
    <location>
        <begin position="902"/>
        <end position="1032"/>
    </location>
</feature>
<keyword evidence="12 14" id="KW-0456">Lyase</keyword>
<keyword evidence="9" id="KW-0472">Membrane</keyword>
<dbReference type="SMART" id="SM00220">
    <property type="entry name" value="S_TKc"/>
    <property type="match status" value="1"/>
</dbReference>
<dbReference type="PROSITE" id="PS50011">
    <property type="entry name" value="PROTEIN_KINASE_DOM"/>
    <property type="match status" value="1"/>
</dbReference>
<dbReference type="Pfam" id="PF07714">
    <property type="entry name" value="PK_Tyr_Ser-Thr"/>
    <property type="match status" value="1"/>
</dbReference>
<evidence type="ECO:0000256" key="3">
    <source>
        <dbReference type="ARBA" id="ARBA00012202"/>
    </source>
</evidence>
<evidence type="ECO:0000259" key="19">
    <source>
        <dbReference type="PROSITE" id="PS50125"/>
    </source>
</evidence>
<dbReference type="Pfam" id="PF00211">
    <property type="entry name" value="Guanylate_cyc"/>
    <property type="match status" value="1"/>
</dbReference>
<dbReference type="GO" id="GO:0042330">
    <property type="term" value="P:taxis"/>
    <property type="evidence" value="ECO:0007669"/>
    <property type="project" value="UniProtKB-ARBA"/>
</dbReference>
<dbReference type="Proteomes" id="UP000035682">
    <property type="component" value="Unplaced"/>
</dbReference>
<dbReference type="InterPro" id="IPR001828">
    <property type="entry name" value="ANF_lig-bd_rcpt"/>
</dbReference>
<proteinExistence type="inferred from homology"/>
<dbReference type="GO" id="GO:0004016">
    <property type="term" value="F:adenylate cyclase activity"/>
    <property type="evidence" value="ECO:0007669"/>
    <property type="project" value="TreeGrafter"/>
</dbReference>
<dbReference type="PROSITE" id="PS50125">
    <property type="entry name" value="GUANYLATE_CYCLASE_2"/>
    <property type="match status" value="1"/>
</dbReference>
<protein>
    <recommendedName>
        <fullName evidence="3 15">Guanylate cyclase</fullName>
        <ecNumber evidence="3 15">4.6.1.2</ecNumber>
    </recommendedName>
</protein>
<feature type="chain" id="PRO_5015031057" description="Guanylate cyclase" evidence="17">
    <location>
        <begin position="22"/>
        <end position="1101"/>
    </location>
</feature>
<keyword evidence="17" id="KW-0732">Signal</keyword>
<dbReference type="GO" id="GO:0001653">
    <property type="term" value="F:peptide receptor activity"/>
    <property type="evidence" value="ECO:0007669"/>
    <property type="project" value="TreeGrafter"/>
</dbReference>
<evidence type="ECO:0000313" key="23">
    <source>
        <dbReference type="WormBase" id="SRAE_2000430600"/>
    </source>
</evidence>
<dbReference type="Gene3D" id="1.10.510.10">
    <property type="entry name" value="Transferase(Phosphotransferase) domain 1"/>
    <property type="match status" value="1"/>
</dbReference>
<dbReference type="InterPro" id="IPR001245">
    <property type="entry name" value="Ser-Thr/Tyr_kinase_cat_dom"/>
</dbReference>
<keyword evidence="11" id="KW-0325">Glycoprotein</keyword>
<evidence type="ECO:0000313" key="21">
    <source>
        <dbReference type="Proteomes" id="UP000035682"/>
    </source>
</evidence>
<dbReference type="GeneID" id="36382029"/>
<dbReference type="InterPro" id="IPR028082">
    <property type="entry name" value="Peripla_BP_I"/>
</dbReference>
<comment type="catalytic activity">
    <reaction evidence="1 15">
        <text>GTP = 3',5'-cyclic GMP + diphosphate</text>
        <dbReference type="Rhea" id="RHEA:13665"/>
        <dbReference type="ChEBI" id="CHEBI:33019"/>
        <dbReference type="ChEBI" id="CHEBI:37565"/>
        <dbReference type="ChEBI" id="CHEBI:57746"/>
        <dbReference type="EC" id="4.6.1.2"/>
    </reaction>
</comment>
<evidence type="ECO:0000256" key="7">
    <source>
        <dbReference type="ARBA" id="ARBA00022989"/>
    </source>
</evidence>
<dbReference type="SUPFAM" id="SSF53822">
    <property type="entry name" value="Periplasmic binding protein-like I"/>
    <property type="match status" value="1"/>
</dbReference>
<feature type="domain" description="Protein kinase" evidence="18">
    <location>
        <begin position="532"/>
        <end position="832"/>
    </location>
</feature>
<keyword evidence="16" id="KW-0175">Coiled coil</keyword>
<dbReference type="GO" id="GO:0004383">
    <property type="term" value="F:guanylate cyclase activity"/>
    <property type="evidence" value="ECO:0007669"/>
    <property type="project" value="UniProtKB-EC"/>
</dbReference>
<dbReference type="WBParaSite" id="SRAE_2000430600.1">
    <property type="protein sequence ID" value="SRAE_2000430600.1"/>
    <property type="gene ID" value="WBGene00264536"/>
</dbReference>
<name>A0A090LNB0_STRRB</name>
<dbReference type="PANTHER" id="PTHR11920:SF260">
    <property type="entry name" value="RECEPTOR-TYPE GUANYLATE CYCLASE GCY-23"/>
    <property type="match status" value="1"/>
</dbReference>
<evidence type="ECO:0000259" key="18">
    <source>
        <dbReference type="PROSITE" id="PS50011"/>
    </source>
</evidence>
<evidence type="ECO:0000313" key="22">
    <source>
        <dbReference type="WBParaSite" id="SRAE_2000430600.1"/>
    </source>
</evidence>
<feature type="coiled-coil region" evidence="16">
    <location>
        <begin position="839"/>
        <end position="866"/>
    </location>
</feature>
<keyword evidence="7" id="KW-1133">Transmembrane helix</keyword>
<dbReference type="RefSeq" id="XP_024508858.1">
    <property type="nucleotide sequence ID" value="XM_024643160.1"/>
</dbReference>
<feature type="signal peptide" evidence="17">
    <location>
        <begin position="1"/>
        <end position="21"/>
    </location>
</feature>
<dbReference type="GO" id="GO:0005886">
    <property type="term" value="C:plasma membrane"/>
    <property type="evidence" value="ECO:0007669"/>
    <property type="project" value="TreeGrafter"/>
</dbReference>
<keyword evidence="13 15" id="KW-0141">cGMP biosynthesis</keyword>
<evidence type="ECO:0000256" key="2">
    <source>
        <dbReference type="ARBA" id="ARBA00004479"/>
    </source>
</evidence>
<evidence type="ECO:0000256" key="5">
    <source>
        <dbReference type="ARBA" id="ARBA00022741"/>
    </source>
</evidence>
<dbReference type="InterPro" id="IPR001054">
    <property type="entry name" value="A/G_cyclase"/>
</dbReference>
<dbReference type="InterPro" id="IPR011009">
    <property type="entry name" value="Kinase-like_dom_sf"/>
</dbReference>
<dbReference type="GO" id="GO:0009581">
    <property type="term" value="P:detection of external stimulus"/>
    <property type="evidence" value="ECO:0007669"/>
    <property type="project" value="UniProtKB-ARBA"/>
</dbReference>
<evidence type="ECO:0000256" key="14">
    <source>
        <dbReference type="RuleBase" id="RU000405"/>
    </source>
</evidence>
<sequence length="1101" mass="124458">MIDNKIFSFFIFIFYFKLLYSSSTTEIPIVLSTIINDNKTTNVTNNDLNKSENMSNVLSGSTIRKGKGKIVRIGHIGALNAMPNAELVLDMARKELWRDGILDDEFDVELINTRACGESFEGVAVAADMFHLQDVKAFIGPYCNAEMDAVSKMAAYWNVPIIGYMAASNTFSDKTIYKTLARVSIRTTNSLAYAVATTLKHYNWKNVAIVTNTGVVALERTVSFEENFHKLGINILRKITFDENADTKLILESGLMQDIKNTARIIICIFTKTRDMTIEFMKAVVQAKMNTNDYVYIFPWLQAEAKEPPPWIDKEGHINTNIKKIFSNSIIVDDINGFDNTLTTPFVEKMEKNNLDINELDLSNVYGYIHLYDSLKLYSLIVRSIMNKTGGDFDPLTNGKKIWNEMRRFSFPGLVSIEGTSAGNVIMDDLAERAASYGAFYINPDRDDVIKMVEMEPVFVNNCDGLKTKSGCYELKVSDIVTGFWPSPDGKLPFDIPNCGLSISRILENRALANTPWRIWRDDTRTITEDEMKSMLSIGSSKTKISNMSKFVKHHAVIGTNTHASYHIYPQKRLITFAREDIKLLNQMKLLVHDNLNPFLGMSFNEKDEMLLYWKFCSRGTVQDIIYNDDINIDSNFHAAFIRDITAGLEYIHLSPVIFHGSLTPWACLIDRNWTVKLTDYTIASLVEKWTKLSMIDPEAIKDGENKAAATQKSYVLYCSPETLKTSETNKRKNNESDWVKQSGSRKQASDIYSFGIVMYEILYRSLPFSDTLNVDELIDGNKLGNANIKPSIQDRSKIHPDLCALLLDCWNINPEVRPSIKRVRLNTEHYLKVKGSLVDQMMRVMEQYANNLEKLVQERTGMLEEANIRADKLLSQLLPSYIANELKMGKSVPPKLFEQASVMFSDIVGFTKICSSSSPLEVVNFLNSVYTGFDDIINKHDAYKVETIGDAYMVVSGIPQENGVNHLANLADVTLCMMEFLQTYIIPHKKNEKLRIRLGIHCGPVAAGVVGLTAPRYCLFGDTVNTASRMESTGLPEQIQISTFFNDRLNKHFPEFDTSLRGPVLVKGKGEINTYWLEGKNGRSITAPIPVELQNQFGKI</sequence>
<evidence type="ECO:0000256" key="1">
    <source>
        <dbReference type="ARBA" id="ARBA00001436"/>
    </source>
</evidence>
<evidence type="ECO:0000256" key="6">
    <source>
        <dbReference type="ARBA" id="ARBA00022842"/>
    </source>
</evidence>
<dbReference type="PROSITE" id="PS00452">
    <property type="entry name" value="GUANYLATE_CYCLASE_1"/>
    <property type="match status" value="1"/>
</dbReference>
<keyword evidence="6" id="KW-0460">Magnesium</keyword>
<evidence type="ECO:0000256" key="10">
    <source>
        <dbReference type="ARBA" id="ARBA00023170"/>
    </source>
</evidence>
<accession>A0A090LNB0</accession>
<dbReference type="SUPFAM" id="SSF56112">
    <property type="entry name" value="Protein kinase-like (PK-like)"/>
    <property type="match status" value="1"/>
</dbReference>
<dbReference type="PANTHER" id="PTHR11920">
    <property type="entry name" value="GUANYLYL CYCLASE"/>
    <property type="match status" value="1"/>
</dbReference>
<reference evidence="20 21" key="1">
    <citation type="submission" date="2014-09" db="EMBL/GenBank/DDBJ databases">
        <authorList>
            <person name="Martin A.A."/>
        </authorList>
    </citation>
    <scope>NUCLEOTIDE SEQUENCE</scope>
    <source>
        <strain evidence="21">ED321</strain>
        <strain evidence="20">ED321 Heterogonic</strain>
    </source>
</reference>
<dbReference type="SUPFAM" id="SSF55073">
    <property type="entry name" value="Nucleotide cyclase"/>
    <property type="match status" value="1"/>
</dbReference>
<dbReference type="CDD" id="cd07302">
    <property type="entry name" value="CHD"/>
    <property type="match status" value="1"/>
</dbReference>
<dbReference type="InterPro" id="IPR029787">
    <property type="entry name" value="Nucleotide_cyclase"/>
</dbReference>
<dbReference type="InterPro" id="IPR018297">
    <property type="entry name" value="A/G_cyclase_CS"/>
</dbReference>
<dbReference type="Pfam" id="PF01094">
    <property type="entry name" value="ANF_receptor"/>
    <property type="match status" value="1"/>
</dbReference>